<comment type="subcellular location">
    <subcellularLocation>
        <location evidence="1">Cell membrane</location>
        <topology evidence="1">Peripheral membrane protein</topology>
    </subcellularLocation>
</comment>
<evidence type="ECO:0000256" key="4">
    <source>
        <dbReference type="ARBA" id="ARBA00022475"/>
    </source>
</evidence>
<dbReference type="PROSITE" id="PS00211">
    <property type="entry name" value="ABC_TRANSPORTER_1"/>
    <property type="match status" value="1"/>
</dbReference>
<evidence type="ECO:0000313" key="13">
    <source>
        <dbReference type="Proteomes" id="UP001185659"/>
    </source>
</evidence>
<evidence type="ECO:0000313" key="12">
    <source>
        <dbReference type="EMBL" id="MDV6226499.1"/>
    </source>
</evidence>
<dbReference type="Proteomes" id="UP001185659">
    <property type="component" value="Unassembled WGS sequence"/>
</dbReference>
<dbReference type="PROSITE" id="PS50893">
    <property type="entry name" value="ABC_TRANSPORTER_2"/>
    <property type="match status" value="1"/>
</dbReference>
<keyword evidence="10" id="KW-0472">Membrane</keyword>
<evidence type="ECO:0000256" key="1">
    <source>
        <dbReference type="ARBA" id="ARBA00004202"/>
    </source>
</evidence>
<keyword evidence="7 12" id="KW-0067">ATP-binding</keyword>
<dbReference type="Gene3D" id="3.40.50.300">
    <property type="entry name" value="P-loop containing nucleotide triphosphate hydrolases"/>
    <property type="match status" value="1"/>
</dbReference>
<comment type="caution">
    <text evidence="12">The sequence shown here is derived from an EMBL/GenBank/DDBJ whole genome shotgun (WGS) entry which is preliminary data.</text>
</comment>
<sequence length="278" mass="29773">MLKGHSADQCEIELRAAALGYPGKLVFDALDLSIRPGRLTALCGPNGCGKSTALRAMRAMLPTQAGSVLLRDTPLSQIPAKALAREIAMLTQSPTAPDEMSVEQLVSLGRYAHRRAFAPDARADREAVAAALAQTNLAELAHRAIGTLSGGQLQRVWIAMVLAQAAPVILLDEPTNHLDIAHALEVLSLVQRLGAQEGKTVVVVLHDLNLAARFADDIVFFRAGQVAGCGPVEAVFHQELIEDVFGIECIVRREEASGRPFCVPLAACPARRDRLVQD</sequence>
<keyword evidence="5" id="KW-0410">Iron transport</keyword>
<dbReference type="SMART" id="SM00382">
    <property type="entry name" value="AAA"/>
    <property type="match status" value="1"/>
</dbReference>
<evidence type="ECO:0000256" key="7">
    <source>
        <dbReference type="ARBA" id="ARBA00022840"/>
    </source>
</evidence>
<accession>A0ABU4AJS3</accession>
<evidence type="ECO:0000256" key="9">
    <source>
        <dbReference type="ARBA" id="ARBA00023065"/>
    </source>
</evidence>
<dbReference type="RefSeq" id="WP_113154642.1">
    <property type="nucleotide sequence ID" value="NZ_JAWLIP010000003.1"/>
</dbReference>
<evidence type="ECO:0000256" key="2">
    <source>
        <dbReference type="ARBA" id="ARBA00005417"/>
    </source>
</evidence>
<name>A0ABU4AJS3_9HYPH</name>
<keyword evidence="9" id="KW-0406">Ion transport</keyword>
<keyword evidence="8" id="KW-0408">Iron</keyword>
<dbReference type="PANTHER" id="PTHR42771:SF2">
    <property type="entry name" value="IRON(3+)-HYDROXAMATE IMPORT ATP-BINDING PROTEIN FHUC"/>
    <property type="match status" value="1"/>
</dbReference>
<evidence type="ECO:0000256" key="8">
    <source>
        <dbReference type="ARBA" id="ARBA00023004"/>
    </source>
</evidence>
<evidence type="ECO:0000256" key="5">
    <source>
        <dbReference type="ARBA" id="ARBA00022496"/>
    </source>
</evidence>
<proteinExistence type="inferred from homology"/>
<comment type="similarity">
    <text evidence="2">Belongs to the ABC transporter superfamily.</text>
</comment>
<organism evidence="12 13">
    <name type="scientific">Nitratireductor aquimarinus</name>
    <dbReference type="NCBI Taxonomy" id="889300"/>
    <lineage>
        <taxon>Bacteria</taxon>
        <taxon>Pseudomonadati</taxon>
        <taxon>Pseudomonadota</taxon>
        <taxon>Alphaproteobacteria</taxon>
        <taxon>Hyphomicrobiales</taxon>
        <taxon>Phyllobacteriaceae</taxon>
        <taxon>Nitratireductor</taxon>
    </lineage>
</organism>
<dbReference type="InterPro" id="IPR003593">
    <property type="entry name" value="AAA+_ATPase"/>
</dbReference>
<keyword evidence="4" id="KW-1003">Cell membrane</keyword>
<dbReference type="InterPro" id="IPR051535">
    <property type="entry name" value="Siderophore_ABC-ATPase"/>
</dbReference>
<evidence type="ECO:0000256" key="3">
    <source>
        <dbReference type="ARBA" id="ARBA00022448"/>
    </source>
</evidence>
<keyword evidence="3" id="KW-0813">Transport</keyword>
<dbReference type="SUPFAM" id="SSF52540">
    <property type="entry name" value="P-loop containing nucleoside triphosphate hydrolases"/>
    <property type="match status" value="1"/>
</dbReference>
<dbReference type="InterPro" id="IPR027417">
    <property type="entry name" value="P-loop_NTPase"/>
</dbReference>
<dbReference type="EMBL" id="JAWLIP010000003">
    <property type="protein sequence ID" value="MDV6226499.1"/>
    <property type="molecule type" value="Genomic_DNA"/>
</dbReference>
<keyword evidence="6" id="KW-0547">Nucleotide-binding</keyword>
<dbReference type="CDD" id="cd03214">
    <property type="entry name" value="ABC_Iron-Siderophores_B12_Hemin"/>
    <property type="match status" value="1"/>
</dbReference>
<gene>
    <name evidence="12" type="ORF">R2G56_09395</name>
</gene>
<evidence type="ECO:0000256" key="6">
    <source>
        <dbReference type="ARBA" id="ARBA00022741"/>
    </source>
</evidence>
<protein>
    <submittedName>
        <fullName evidence="12">ABC transporter ATP-binding protein</fullName>
    </submittedName>
</protein>
<evidence type="ECO:0000259" key="11">
    <source>
        <dbReference type="PROSITE" id="PS50893"/>
    </source>
</evidence>
<keyword evidence="13" id="KW-1185">Reference proteome</keyword>
<dbReference type="PANTHER" id="PTHR42771">
    <property type="entry name" value="IRON(3+)-HYDROXAMATE IMPORT ATP-BINDING PROTEIN FHUC"/>
    <property type="match status" value="1"/>
</dbReference>
<dbReference type="Pfam" id="PF00005">
    <property type="entry name" value="ABC_tran"/>
    <property type="match status" value="1"/>
</dbReference>
<dbReference type="GO" id="GO:0005524">
    <property type="term" value="F:ATP binding"/>
    <property type="evidence" value="ECO:0007669"/>
    <property type="project" value="UniProtKB-KW"/>
</dbReference>
<dbReference type="InterPro" id="IPR017871">
    <property type="entry name" value="ABC_transporter-like_CS"/>
</dbReference>
<feature type="domain" description="ABC transporter" evidence="11">
    <location>
        <begin position="12"/>
        <end position="248"/>
    </location>
</feature>
<evidence type="ECO:0000256" key="10">
    <source>
        <dbReference type="ARBA" id="ARBA00023136"/>
    </source>
</evidence>
<dbReference type="InterPro" id="IPR003439">
    <property type="entry name" value="ABC_transporter-like_ATP-bd"/>
</dbReference>
<reference evidence="12 13" key="1">
    <citation type="submission" date="2023-10" db="EMBL/GenBank/DDBJ databases">
        <authorList>
            <person name="Venkata Ramana C."/>
            <person name="Sasikala C."/>
            <person name="Dhurka M."/>
        </authorList>
    </citation>
    <scope>NUCLEOTIDE SEQUENCE [LARGE SCALE GENOMIC DNA]</scope>
    <source>
        <strain evidence="12 13">KCTC 32151</strain>
    </source>
</reference>